<dbReference type="PANTHER" id="PTHR42693:SF53">
    <property type="entry name" value="ENDO-4-O-SULFATASE"/>
    <property type="match status" value="1"/>
</dbReference>
<dbReference type="InterPro" id="IPR050738">
    <property type="entry name" value="Sulfatase"/>
</dbReference>
<dbReference type="Pfam" id="PF00884">
    <property type="entry name" value="Sulfatase"/>
    <property type="match status" value="1"/>
</dbReference>
<dbReference type="CDD" id="cd16027">
    <property type="entry name" value="SGSH"/>
    <property type="match status" value="1"/>
</dbReference>
<sequence>MDSDPAFERRPNVLLVHPHDLGRRLGCYGAAVETPAIDSLAADGVRFDQHVCTAPQCSPSRGSMVSGRYPHDVGLLGLAHLGWGLDDEVETLPELLGDAGYETRLFGVQHEVVDPERLGYDDHWTESELAADVAEATVDFLDDPPDDPFFASVGFFEPHRLSRYQGFRFDDPRYDAPAPDAVDPPDYLPDVRAVREELAAFYGMVRAVDDAVGRILDRLEAAGLREETLVVFTTDHGPAFPRAKGTLYEAGVGTALLAAHPALPDGAVRDELLSNVDLLPTLLDVAGGDVPPEVDGQSFAPLLWGDGEGKGDGEAYDGRDEAFLEMTFHDKYNPTRGVRTERYKYVRSFGDLPLVYLPMDVLQSPSGRALYERFYTSARPAEELYDLDADPLEQENLIDDPEHAEVADRLRARVDAWMERTDDPLLDGDVPVPPEHVERMKTYPWG</sequence>
<organism evidence="4 5">
    <name type="scientific">Candidatus Halobonum tyrrellensis G22</name>
    <dbReference type="NCBI Taxonomy" id="1324957"/>
    <lineage>
        <taxon>Archaea</taxon>
        <taxon>Methanobacteriati</taxon>
        <taxon>Methanobacteriota</taxon>
        <taxon>Stenosarchaea group</taxon>
        <taxon>Halobacteria</taxon>
        <taxon>Halobacteriales</taxon>
        <taxon>Haloferacaceae</taxon>
        <taxon>Candidatus Halobonum</taxon>
    </lineage>
</organism>
<gene>
    <name evidence="4" type="ORF">K933_10839</name>
</gene>
<feature type="domain" description="Sulfatase N-terminal" evidence="3">
    <location>
        <begin position="11"/>
        <end position="287"/>
    </location>
</feature>
<name>V4IY04_9EURY</name>
<evidence type="ECO:0000313" key="4">
    <source>
        <dbReference type="EMBL" id="ESP88042.1"/>
    </source>
</evidence>
<evidence type="ECO:0000256" key="1">
    <source>
        <dbReference type="ARBA" id="ARBA00008779"/>
    </source>
</evidence>
<dbReference type="InterPro" id="IPR000917">
    <property type="entry name" value="Sulfatase_N"/>
</dbReference>
<comment type="similarity">
    <text evidence="1">Belongs to the sulfatase family.</text>
</comment>
<evidence type="ECO:0000256" key="2">
    <source>
        <dbReference type="ARBA" id="ARBA00022801"/>
    </source>
</evidence>
<dbReference type="Proteomes" id="UP000017840">
    <property type="component" value="Unassembled WGS sequence"/>
</dbReference>
<comment type="caution">
    <text evidence="4">The sequence shown here is derived from an EMBL/GenBank/DDBJ whole genome shotgun (WGS) entry which is preliminary data.</text>
</comment>
<protein>
    <submittedName>
        <fullName evidence="4">N-sulfoglucosamine sulfohydrolase</fullName>
    </submittedName>
</protein>
<accession>V4IY04</accession>
<dbReference type="GO" id="GO:0004065">
    <property type="term" value="F:arylsulfatase activity"/>
    <property type="evidence" value="ECO:0007669"/>
    <property type="project" value="TreeGrafter"/>
</dbReference>
<dbReference type="Gene3D" id="3.40.720.10">
    <property type="entry name" value="Alkaline Phosphatase, subunit A"/>
    <property type="match status" value="1"/>
</dbReference>
<dbReference type="InterPro" id="IPR017850">
    <property type="entry name" value="Alkaline_phosphatase_core_sf"/>
</dbReference>
<reference evidence="4 5" key="1">
    <citation type="journal article" date="2013" name="Genome Announc.">
        <title>Draft Genome Sequence of 'Candidatus Halobonum tyrrellensis' Strain G22, Isolated from the Hypersaline Waters of Lake Tyrrell, Australia.</title>
        <authorList>
            <person name="Ugalde J.A."/>
            <person name="Narasingarao P."/>
            <person name="Kuo S."/>
            <person name="Podell S."/>
            <person name="Allen E.E."/>
        </authorList>
    </citation>
    <scope>NUCLEOTIDE SEQUENCE [LARGE SCALE GENOMIC DNA]</scope>
    <source>
        <strain evidence="4 5">G22</strain>
    </source>
</reference>
<dbReference type="AlphaFoldDB" id="V4IY04"/>
<dbReference type="SUPFAM" id="SSF53649">
    <property type="entry name" value="Alkaline phosphatase-like"/>
    <property type="match status" value="1"/>
</dbReference>
<evidence type="ECO:0000313" key="5">
    <source>
        <dbReference type="Proteomes" id="UP000017840"/>
    </source>
</evidence>
<keyword evidence="5" id="KW-1185">Reference proteome</keyword>
<keyword evidence="2 4" id="KW-0378">Hydrolase</keyword>
<dbReference type="eggNOG" id="arCOG02785">
    <property type="taxonomic scope" value="Archaea"/>
</dbReference>
<dbReference type="STRING" id="1324957.K933_10839"/>
<proteinExistence type="inferred from homology"/>
<evidence type="ECO:0000259" key="3">
    <source>
        <dbReference type="Pfam" id="PF00884"/>
    </source>
</evidence>
<dbReference type="EMBL" id="ASGZ01000035">
    <property type="protein sequence ID" value="ESP88042.1"/>
    <property type="molecule type" value="Genomic_DNA"/>
</dbReference>
<dbReference type="PANTHER" id="PTHR42693">
    <property type="entry name" value="ARYLSULFATASE FAMILY MEMBER"/>
    <property type="match status" value="1"/>
</dbReference>
<dbReference type="RefSeq" id="WP_023394750.1">
    <property type="nucleotide sequence ID" value="NZ_ASGZ01000035.1"/>
</dbReference>